<evidence type="ECO:0000256" key="3">
    <source>
        <dbReference type="SAM" id="Phobius"/>
    </source>
</evidence>
<feature type="DNA-binding region" description="OmpR/PhoB-type" evidence="2">
    <location>
        <begin position="2"/>
        <end position="100"/>
    </location>
</feature>
<dbReference type="Gene3D" id="1.10.10.10">
    <property type="entry name" value="Winged helix-like DNA-binding domain superfamily/Winged helix DNA-binding domain"/>
    <property type="match status" value="1"/>
</dbReference>
<dbReference type="RefSeq" id="WP_256619969.1">
    <property type="nucleotide sequence ID" value="NZ_JANIBC010000011.1"/>
</dbReference>
<reference evidence="5" key="1">
    <citation type="submission" date="2022-07" db="EMBL/GenBank/DDBJ databases">
        <title>Parvularcula maris sp. nov., an algicidal bacterium isolated from seawater.</title>
        <authorList>
            <person name="Li F."/>
        </authorList>
    </citation>
    <scope>NUCLEOTIDE SEQUENCE</scope>
    <source>
        <strain evidence="5">BGMRC 0090</strain>
    </source>
</reference>
<dbReference type="SUPFAM" id="SSF46894">
    <property type="entry name" value="C-terminal effector domain of the bipartite response regulators"/>
    <property type="match status" value="1"/>
</dbReference>
<accession>A0A9X2RIJ6</accession>
<evidence type="ECO:0000259" key="4">
    <source>
        <dbReference type="PROSITE" id="PS51755"/>
    </source>
</evidence>
<dbReference type="EMBL" id="JANIBC010000011">
    <property type="protein sequence ID" value="MCQ8186074.1"/>
    <property type="molecule type" value="Genomic_DNA"/>
</dbReference>
<organism evidence="5 6">
    <name type="scientific">Parvularcula maris</name>
    <dbReference type="NCBI Taxonomy" id="2965077"/>
    <lineage>
        <taxon>Bacteria</taxon>
        <taxon>Pseudomonadati</taxon>
        <taxon>Pseudomonadota</taxon>
        <taxon>Alphaproteobacteria</taxon>
        <taxon>Parvularculales</taxon>
        <taxon>Parvularculaceae</taxon>
        <taxon>Parvularcula</taxon>
    </lineage>
</organism>
<dbReference type="GO" id="GO:0003677">
    <property type="term" value="F:DNA binding"/>
    <property type="evidence" value="ECO:0007669"/>
    <property type="project" value="UniProtKB-UniRule"/>
</dbReference>
<feature type="domain" description="OmpR/PhoB-type" evidence="4">
    <location>
        <begin position="2"/>
        <end position="100"/>
    </location>
</feature>
<dbReference type="SMART" id="SM00862">
    <property type="entry name" value="Trans_reg_C"/>
    <property type="match status" value="1"/>
</dbReference>
<dbReference type="GO" id="GO:0006355">
    <property type="term" value="P:regulation of DNA-templated transcription"/>
    <property type="evidence" value="ECO:0007669"/>
    <property type="project" value="InterPro"/>
</dbReference>
<dbReference type="GO" id="GO:0000160">
    <property type="term" value="P:phosphorelay signal transduction system"/>
    <property type="evidence" value="ECO:0007669"/>
    <property type="project" value="InterPro"/>
</dbReference>
<dbReference type="Pfam" id="PF00486">
    <property type="entry name" value="Trans_reg_C"/>
    <property type="match status" value="1"/>
</dbReference>
<keyword evidence="1 2" id="KW-0238">DNA-binding</keyword>
<proteinExistence type="predicted"/>
<dbReference type="SUPFAM" id="SSF48452">
    <property type="entry name" value="TPR-like"/>
    <property type="match status" value="1"/>
</dbReference>
<dbReference type="InterPro" id="IPR016032">
    <property type="entry name" value="Sig_transdc_resp-reg_C-effctor"/>
</dbReference>
<keyword evidence="3" id="KW-0812">Transmembrane</keyword>
<protein>
    <submittedName>
        <fullName evidence="5">Winged helix-turn-helix domain-containing protein</fullName>
    </submittedName>
</protein>
<dbReference type="InterPro" id="IPR036388">
    <property type="entry name" value="WH-like_DNA-bd_sf"/>
</dbReference>
<name>A0A9X2RIJ6_9PROT</name>
<dbReference type="CDD" id="cd00383">
    <property type="entry name" value="trans_reg_C"/>
    <property type="match status" value="1"/>
</dbReference>
<sequence>MKRLLSGDRLELVPANRELRLDGEPVPLPAKPFALLAALMEAAPRVVTKDELVEAGWQGRAVSDAVLTTAIKEIRQALGDNARKPEWIETKHGLGYRFCRTVEMTEAVEGLLEAIPEEVLGGAGRRERPQAGWRRFYLPLLAGIAVSVVLVLWLANQRAPELTPLLRKSVVVFPMTALDEETSRLAPAISEEVVTTLGRTPDLVVAGDGVTQRLLAAGENADLAARREGFGHILQGTVRREGDRLRINVRLRRTATGADIWSNRFDRPLSDLIEVQEQIAYEIALALNTVMEPEKLREMGRIGTRSVPAYLAFAKGQDAMERAFRSGDPSPMDEARNLLQQARRLDPSFARAHWLAGYMELLTFNTIYADRSPNVEGTDRRERYIAYMDQAVASAPSATDRLLYQAAREVADLNYRRSTELLVRYLEERPQDTAVWFNLLEHARIAERYDLVDEAIASITELLQRQGDFAAIGTNYMVHDPEAAKSFSERAMEARPDSAALQFQAHRGLLIAGEIEAAAKLQQRIEEGRLPSSLRRAAAVRQACAEGRTEDARKAASAVLDDPDAPLSAKWSTAMTAGLVDQAYAVLEPLAKDGDTMTLAQYLIYREFEASRFPTLTSALTKAGISRPPAVQPPYACAAG</sequence>
<comment type="caution">
    <text evidence="5">The sequence shown here is derived from an EMBL/GenBank/DDBJ whole genome shotgun (WGS) entry which is preliminary data.</text>
</comment>
<dbReference type="AlphaFoldDB" id="A0A9X2RIJ6"/>
<evidence type="ECO:0000256" key="2">
    <source>
        <dbReference type="PROSITE-ProRule" id="PRU01091"/>
    </source>
</evidence>
<dbReference type="Gene3D" id="1.25.40.10">
    <property type="entry name" value="Tetratricopeptide repeat domain"/>
    <property type="match status" value="1"/>
</dbReference>
<gene>
    <name evidence="5" type="ORF">NOG11_11810</name>
</gene>
<keyword evidence="6" id="KW-1185">Reference proteome</keyword>
<dbReference type="InterPro" id="IPR001867">
    <property type="entry name" value="OmpR/PhoB-type_DNA-bd"/>
</dbReference>
<dbReference type="PROSITE" id="PS51755">
    <property type="entry name" value="OMPR_PHOB"/>
    <property type="match status" value="1"/>
</dbReference>
<evidence type="ECO:0000313" key="5">
    <source>
        <dbReference type="EMBL" id="MCQ8186074.1"/>
    </source>
</evidence>
<dbReference type="InterPro" id="IPR011990">
    <property type="entry name" value="TPR-like_helical_dom_sf"/>
</dbReference>
<dbReference type="Proteomes" id="UP001142610">
    <property type="component" value="Unassembled WGS sequence"/>
</dbReference>
<evidence type="ECO:0000313" key="6">
    <source>
        <dbReference type="Proteomes" id="UP001142610"/>
    </source>
</evidence>
<evidence type="ECO:0000256" key="1">
    <source>
        <dbReference type="ARBA" id="ARBA00023125"/>
    </source>
</evidence>
<keyword evidence="3" id="KW-1133">Transmembrane helix</keyword>
<feature type="transmembrane region" description="Helical" evidence="3">
    <location>
        <begin position="136"/>
        <end position="155"/>
    </location>
</feature>
<keyword evidence="3" id="KW-0472">Membrane</keyword>